<dbReference type="InterPro" id="IPR001173">
    <property type="entry name" value="Glyco_trans_2-like"/>
</dbReference>
<protein>
    <submittedName>
        <fullName evidence="1">Glycosyl transferase</fullName>
    </submittedName>
</protein>
<dbReference type="KEGG" id="pphr:APZ00_24985"/>
<dbReference type="EMBL" id="CP013069">
    <property type="protein sequence ID" value="ALV30489.1"/>
    <property type="molecule type" value="Genomic_DNA"/>
</dbReference>
<dbReference type="AlphaFoldDB" id="A0A0L0IS21"/>
<dbReference type="Proteomes" id="UP000064921">
    <property type="component" value="Plasmid p.p-1"/>
</dbReference>
<sequence>MKTAIEQFTCIVPTYNEAARIGRVLDIASRHPLVREVVVVDDGSNDGSADLARTRGLRTLVLPRNMGKATAVARGLELVHTSHVLLLDADLVGLTTADIDHLLRPVVTGTAIASISLRGNAPLAWRLLGFDYISGERAFPYDLVAKKLPEIENLPRFGLEVYLNELILANGEKIASVRWPGVVSPAKVTKRGTLTGLTDDVRMIADIYRTVGARRCIRQLHGLANRVVTC</sequence>
<proteinExistence type="predicted"/>
<dbReference type="CDD" id="cd04179">
    <property type="entry name" value="DPM_DPG-synthase_like"/>
    <property type="match status" value="1"/>
</dbReference>
<dbReference type="Gene3D" id="3.90.550.10">
    <property type="entry name" value="Spore Coat Polysaccharide Biosynthesis Protein SpsA, Chain A"/>
    <property type="match status" value="1"/>
</dbReference>
<evidence type="ECO:0000313" key="1">
    <source>
        <dbReference type="EMBL" id="ALV30489.1"/>
    </source>
</evidence>
<dbReference type="PANTHER" id="PTHR48090">
    <property type="entry name" value="UNDECAPRENYL-PHOSPHATE 4-DEOXY-4-FORMAMIDO-L-ARABINOSE TRANSFERASE-RELATED"/>
    <property type="match status" value="1"/>
</dbReference>
<evidence type="ECO:0000313" key="2">
    <source>
        <dbReference type="Proteomes" id="UP000064921"/>
    </source>
</evidence>
<dbReference type="InterPro" id="IPR029044">
    <property type="entry name" value="Nucleotide-diphossugar_trans"/>
</dbReference>
<dbReference type="PATRIC" id="fig|121719.5.peg.2880"/>
<dbReference type="SUPFAM" id="SSF53448">
    <property type="entry name" value="Nucleotide-diphospho-sugar transferases"/>
    <property type="match status" value="1"/>
</dbReference>
<dbReference type="GO" id="GO:0016740">
    <property type="term" value="F:transferase activity"/>
    <property type="evidence" value="ECO:0007669"/>
    <property type="project" value="UniProtKB-KW"/>
</dbReference>
<organism evidence="1 2">
    <name type="scientific">Pannonibacter phragmitetus</name>
    <dbReference type="NCBI Taxonomy" id="121719"/>
    <lineage>
        <taxon>Bacteria</taxon>
        <taxon>Pseudomonadati</taxon>
        <taxon>Pseudomonadota</taxon>
        <taxon>Alphaproteobacteria</taxon>
        <taxon>Hyphomicrobiales</taxon>
        <taxon>Stappiaceae</taxon>
        <taxon>Pannonibacter</taxon>
    </lineage>
</organism>
<dbReference type="RefSeq" id="WP_050475301.1">
    <property type="nucleotide sequence ID" value="NZ_CP013069.1"/>
</dbReference>
<dbReference type="PANTHER" id="PTHR48090:SF7">
    <property type="entry name" value="RFBJ PROTEIN"/>
    <property type="match status" value="1"/>
</dbReference>
<gene>
    <name evidence="1" type="ORF">APZ00_24985</name>
</gene>
<keyword evidence="1" id="KW-0808">Transferase</keyword>
<accession>A0A0L0IS21</accession>
<name>A0A0L0IS21_9HYPH</name>
<dbReference type="InterPro" id="IPR050256">
    <property type="entry name" value="Glycosyltransferase_2"/>
</dbReference>
<dbReference type="Pfam" id="PF00535">
    <property type="entry name" value="Glycos_transf_2"/>
    <property type="match status" value="1"/>
</dbReference>
<geneLocation type="plasmid" evidence="1 2">
    <name>p.p-1</name>
</geneLocation>
<keyword evidence="2" id="KW-1185">Reference proteome</keyword>
<reference evidence="1 2" key="1">
    <citation type="submission" date="2015-10" db="EMBL/GenBank/DDBJ databases">
        <title>The world's first case of liver abscess caused by Pannonibacter phragmitetus.</title>
        <authorList>
            <person name="Ming D."/>
            <person name="Wang M."/>
            <person name="Zhou Y."/>
            <person name="Jiang T."/>
            <person name="Hu S."/>
        </authorList>
    </citation>
    <scope>NUCLEOTIDE SEQUENCE [LARGE SCALE GENOMIC DNA]</scope>
    <source>
        <strain evidence="1 2">31801</strain>
        <plasmid evidence="2">Plasmid p.p-1</plasmid>
    </source>
</reference>
<keyword evidence="1" id="KW-0614">Plasmid</keyword>